<keyword evidence="2" id="KW-1185">Reference proteome</keyword>
<name>A0AAV3Z9U4_9GAST</name>
<evidence type="ECO:0008006" key="3">
    <source>
        <dbReference type="Google" id="ProtNLM"/>
    </source>
</evidence>
<gene>
    <name evidence="1" type="ORF">PoB_002257100</name>
</gene>
<accession>A0AAV3Z9U4</accession>
<evidence type="ECO:0000313" key="1">
    <source>
        <dbReference type="EMBL" id="GFN96065.1"/>
    </source>
</evidence>
<dbReference type="AlphaFoldDB" id="A0AAV3Z9U4"/>
<evidence type="ECO:0000313" key="2">
    <source>
        <dbReference type="Proteomes" id="UP000735302"/>
    </source>
</evidence>
<dbReference type="Proteomes" id="UP000735302">
    <property type="component" value="Unassembled WGS sequence"/>
</dbReference>
<sequence length="101" mass="10980">MLSQSGLMFAMSIVKIIRRAAVQASDYHSTGELHTLRKAQPACAGKGMIVTLCMGGCLVFTVTHTLCLRYAWAETRDYVGMHVCECVHTAGGGNGFDQNWP</sequence>
<protein>
    <recommendedName>
        <fullName evidence="3">Secreted protein</fullName>
    </recommendedName>
</protein>
<dbReference type="EMBL" id="BLXT01002641">
    <property type="protein sequence ID" value="GFN96065.1"/>
    <property type="molecule type" value="Genomic_DNA"/>
</dbReference>
<comment type="caution">
    <text evidence="1">The sequence shown here is derived from an EMBL/GenBank/DDBJ whole genome shotgun (WGS) entry which is preliminary data.</text>
</comment>
<proteinExistence type="predicted"/>
<reference evidence="1 2" key="1">
    <citation type="journal article" date="2021" name="Elife">
        <title>Chloroplast acquisition without the gene transfer in kleptoplastic sea slugs, Plakobranchus ocellatus.</title>
        <authorList>
            <person name="Maeda T."/>
            <person name="Takahashi S."/>
            <person name="Yoshida T."/>
            <person name="Shimamura S."/>
            <person name="Takaki Y."/>
            <person name="Nagai Y."/>
            <person name="Toyoda A."/>
            <person name="Suzuki Y."/>
            <person name="Arimoto A."/>
            <person name="Ishii H."/>
            <person name="Satoh N."/>
            <person name="Nishiyama T."/>
            <person name="Hasebe M."/>
            <person name="Maruyama T."/>
            <person name="Minagawa J."/>
            <person name="Obokata J."/>
            <person name="Shigenobu S."/>
        </authorList>
    </citation>
    <scope>NUCLEOTIDE SEQUENCE [LARGE SCALE GENOMIC DNA]</scope>
</reference>
<organism evidence="1 2">
    <name type="scientific">Plakobranchus ocellatus</name>
    <dbReference type="NCBI Taxonomy" id="259542"/>
    <lineage>
        <taxon>Eukaryota</taxon>
        <taxon>Metazoa</taxon>
        <taxon>Spiralia</taxon>
        <taxon>Lophotrochozoa</taxon>
        <taxon>Mollusca</taxon>
        <taxon>Gastropoda</taxon>
        <taxon>Heterobranchia</taxon>
        <taxon>Euthyneura</taxon>
        <taxon>Panpulmonata</taxon>
        <taxon>Sacoglossa</taxon>
        <taxon>Placobranchoidea</taxon>
        <taxon>Plakobranchidae</taxon>
        <taxon>Plakobranchus</taxon>
    </lineage>
</organism>